<protein>
    <submittedName>
        <fullName evidence="2">Fimbrial protein</fullName>
    </submittedName>
</protein>
<dbReference type="AlphaFoldDB" id="A0A2P7RKM6"/>
<proteinExistence type="predicted"/>
<organism evidence="2 3">
    <name type="scientific">Kumtagia ephedrae</name>
    <dbReference type="NCBI Taxonomy" id="2116701"/>
    <lineage>
        <taxon>Bacteria</taxon>
        <taxon>Pseudomonadati</taxon>
        <taxon>Pseudomonadota</taxon>
        <taxon>Alphaproteobacteria</taxon>
        <taxon>Hyphomicrobiales</taxon>
        <taxon>Phyllobacteriaceae</taxon>
        <taxon>Kumtagia</taxon>
    </lineage>
</organism>
<dbReference type="RefSeq" id="WP_106775525.1">
    <property type="nucleotide sequence ID" value="NZ_PXYK01000047.1"/>
</dbReference>
<feature type="transmembrane region" description="Helical" evidence="1">
    <location>
        <begin position="28"/>
        <end position="49"/>
    </location>
</feature>
<dbReference type="Proteomes" id="UP000241229">
    <property type="component" value="Unassembled WGS sequence"/>
</dbReference>
<evidence type="ECO:0000256" key="1">
    <source>
        <dbReference type="SAM" id="Phobius"/>
    </source>
</evidence>
<name>A0A2P7RKM6_9HYPH</name>
<comment type="caution">
    <text evidence="2">The sequence shown here is derived from an EMBL/GenBank/DDBJ whole genome shotgun (WGS) entry which is preliminary data.</text>
</comment>
<evidence type="ECO:0000313" key="3">
    <source>
        <dbReference type="Proteomes" id="UP000241229"/>
    </source>
</evidence>
<sequence>MTRPAFDHEEEKPLDPAVEKVRKKLVRFVAVNLGLLFVALMAVVAAIVYKTRTEAPTVVEAPASDIPVPAGAVAVPAGTVLEGEIALPAGAKIVSQSLSGSRLSLGLELSDGNRAIYLYDLAERRIVGRFAVTAQ</sequence>
<evidence type="ECO:0000313" key="2">
    <source>
        <dbReference type="EMBL" id="PSJ50771.1"/>
    </source>
</evidence>
<keyword evidence="3" id="KW-1185">Reference proteome</keyword>
<dbReference type="OrthoDB" id="7869382at2"/>
<keyword evidence="1" id="KW-1133">Transmembrane helix</keyword>
<dbReference type="EMBL" id="PXYK01000047">
    <property type="protein sequence ID" value="PSJ50771.1"/>
    <property type="molecule type" value="Genomic_DNA"/>
</dbReference>
<gene>
    <name evidence="2" type="ORF">C7I84_28110</name>
</gene>
<accession>A0A2P7RKM6</accession>
<reference evidence="2 3" key="1">
    <citation type="submission" date="2018-03" db="EMBL/GenBank/DDBJ databases">
        <title>The draft genome of Mesorhizobium sp. 6GN-30.</title>
        <authorList>
            <person name="Liu L."/>
            <person name="Li L."/>
            <person name="Wang T."/>
            <person name="Zhang X."/>
            <person name="Liang L."/>
        </authorList>
    </citation>
    <scope>NUCLEOTIDE SEQUENCE [LARGE SCALE GENOMIC DNA]</scope>
    <source>
        <strain evidence="2 3">6GN30</strain>
    </source>
</reference>
<keyword evidence="1" id="KW-0812">Transmembrane</keyword>
<keyword evidence="1" id="KW-0472">Membrane</keyword>